<evidence type="ECO:0000256" key="1">
    <source>
        <dbReference type="SAM" id="Phobius"/>
    </source>
</evidence>
<name>A0A1M7UC04_9BRAD</name>
<keyword evidence="1" id="KW-1133">Transmembrane helix</keyword>
<evidence type="ECO:0000313" key="2">
    <source>
        <dbReference type="EMBL" id="SHN80455.1"/>
    </source>
</evidence>
<protein>
    <submittedName>
        <fullName evidence="2">Uncharacterized protein</fullName>
    </submittedName>
</protein>
<dbReference type="Proteomes" id="UP000184096">
    <property type="component" value="Chromosome I"/>
</dbReference>
<keyword evidence="1" id="KW-0812">Transmembrane</keyword>
<gene>
    <name evidence="2" type="ORF">SAMN05444170_4329</name>
</gene>
<feature type="transmembrane region" description="Helical" evidence="1">
    <location>
        <begin position="36"/>
        <end position="54"/>
    </location>
</feature>
<reference evidence="3" key="1">
    <citation type="submission" date="2016-11" db="EMBL/GenBank/DDBJ databases">
        <authorList>
            <person name="Varghese N."/>
            <person name="Submissions S."/>
        </authorList>
    </citation>
    <scope>NUCLEOTIDE SEQUENCE [LARGE SCALE GENOMIC DNA]</scope>
    <source>
        <strain evidence="3">GAS401</strain>
    </source>
</reference>
<proteinExistence type="predicted"/>
<sequence>MGLISVLIGVLVIVVVGAICFWAIDKFAADRRLSQLLKLLVVLICLGAILQRVLPLI</sequence>
<keyword evidence="3" id="KW-1185">Reference proteome</keyword>
<evidence type="ECO:0000313" key="3">
    <source>
        <dbReference type="Proteomes" id="UP000184096"/>
    </source>
</evidence>
<accession>A0A1M7UC04</accession>
<organism evidence="2 3">
    <name type="scientific">Bradyrhizobium erythrophlei</name>
    <dbReference type="NCBI Taxonomy" id="1437360"/>
    <lineage>
        <taxon>Bacteria</taxon>
        <taxon>Pseudomonadati</taxon>
        <taxon>Pseudomonadota</taxon>
        <taxon>Alphaproteobacteria</taxon>
        <taxon>Hyphomicrobiales</taxon>
        <taxon>Nitrobacteraceae</taxon>
        <taxon>Bradyrhizobium</taxon>
    </lineage>
</organism>
<dbReference type="AlphaFoldDB" id="A0A1M7UC04"/>
<dbReference type="EMBL" id="LT670849">
    <property type="protein sequence ID" value="SHN80455.1"/>
    <property type="molecule type" value="Genomic_DNA"/>
</dbReference>
<keyword evidence="1" id="KW-0472">Membrane</keyword>
<dbReference type="RefSeq" id="WP_156898611.1">
    <property type="nucleotide sequence ID" value="NZ_LT670849.1"/>
</dbReference>
<feature type="transmembrane region" description="Helical" evidence="1">
    <location>
        <begin position="6"/>
        <end position="24"/>
    </location>
</feature>